<evidence type="ECO:0000313" key="2">
    <source>
        <dbReference type="EMBL" id="APG46566.1"/>
    </source>
</evidence>
<keyword evidence="1" id="KW-0472">Membrane</keyword>
<name>A0A1L3I391_9RHOB</name>
<accession>A0A1L3I391</accession>
<gene>
    <name evidence="2" type="ORF">PhaeoP97_01140</name>
</gene>
<keyword evidence="3" id="KW-1185">Reference proteome</keyword>
<reference evidence="3" key="1">
    <citation type="submission" date="2016-07" db="EMBL/GenBank/DDBJ databases">
        <title>Phaeobacter portensis sp. nov., a tropodithietic acid producing bacterium isolated from a German harbor.</title>
        <authorList>
            <person name="Freese H.M."/>
            <person name="Bunk B."/>
            <person name="Breider S."/>
            <person name="Brinkhoff T."/>
        </authorList>
    </citation>
    <scope>NUCLEOTIDE SEQUENCE [LARGE SCALE GENOMIC DNA]</scope>
    <source>
        <strain evidence="3">P97</strain>
    </source>
</reference>
<feature type="transmembrane region" description="Helical" evidence="1">
    <location>
        <begin position="20"/>
        <end position="40"/>
    </location>
</feature>
<dbReference type="RefSeq" id="WP_072504245.1">
    <property type="nucleotide sequence ID" value="NZ_CP016364.1"/>
</dbReference>
<protein>
    <submittedName>
        <fullName evidence="2">Uncharacterized protein</fullName>
    </submittedName>
</protein>
<evidence type="ECO:0000256" key="1">
    <source>
        <dbReference type="SAM" id="Phobius"/>
    </source>
</evidence>
<dbReference type="AlphaFoldDB" id="A0A1L3I391"/>
<organism evidence="2 3">
    <name type="scientific">Phaeobacter porticola</name>
    <dbReference type="NCBI Taxonomy" id="1844006"/>
    <lineage>
        <taxon>Bacteria</taxon>
        <taxon>Pseudomonadati</taxon>
        <taxon>Pseudomonadota</taxon>
        <taxon>Alphaproteobacteria</taxon>
        <taxon>Rhodobacterales</taxon>
        <taxon>Roseobacteraceae</taxon>
        <taxon>Phaeobacter</taxon>
    </lineage>
</organism>
<evidence type="ECO:0000313" key="3">
    <source>
        <dbReference type="Proteomes" id="UP000183859"/>
    </source>
</evidence>
<dbReference type="KEGG" id="php:PhaeoP97_01140"/>
<keyword evidence="1" id="KW-1133">Transmembrane helix</keyword>
<proteinExistence type="predicted"/>
<keyword evidence="1" id="KW-0812">Transmembrane</keyword>
<dbReference type="Proteomes" id="UP000183859">
    <property type="component" value="Chromosome"/>
</dbReference>
<sequence length="72" mass="7080">MRGKPHPKIHVEPAIVTAGAGNWLAIGLVVAVALLAGCAGPGHYPLSGQSVDAGDPVLRAALSQSPISGGGF</sequence>
<dbReference type="EMBL" id="CP016364">
    <property type="protein sequence ID" value="APG46566.1"/>
    <property type="molecule type" value="Genomic_DNA"/>
</dbReference>